<gene>
    <name evidence="2" type="ORF">D3M95_10875</name>
</gene>
<dbReference type="RefSeq" id="WP_119665348.1">
    <property type="nucleotide sequence ID" value="NZ_QXJK01000019.1"/>
</dbReference>
<dbReference type="Pfam" id="PF11382">
    <property type="entry name" value="MctB"/>
    <property type="match status" value="1"/>
</dbReference>
<evidence type="ECO:0000256" key="1">
    <source>
        <dbReference type="SAM" id="MobiDB-lite"/>
    </source>
</evidence>
<dbReference type="STRING" id="1451189.CFAL_04980"/>
<protein>
    <submittedName>
        <fullName evidence="2">Copper transporter</fullName>
    </submittedName>
</protein>
<dbReference type="InterPro" id="IPR021522">
    <property type="entry name" value="MctB"/>
</dbReference>
<evidence type="ECO:0000313" key="2">
    <source>
        <dbReference type="EMBL" id="RIX33245.1"/>
    </source>
</evidence>
<dbReference type="EMBL" id="QXJK01000019">
    <property type="protein sequence ID" value="RIX33245.1"/>
    <property type="molecule type" value="Genomic_DNA"/>
</dbReference>
<dbReference type="GO" id="GO:0055070">
    <property type="term" value="P:copper ion homeostasis"/>
    <property type="evidence" value="ECO:0007669"/>
    <property type="project" value="InterPro"/>
</dbReference>
<dbReference type="AlphaFoldDB" id="A0A418Q4K1"/>
<feature type="region of interest" description="Disordered" evidence="1">
    <location>
        <begin position="31"/>
        <end position="58"/>
    </location>
</feature>
<dbReference type="OrthoDB" id="4350157at2"/>
<feature type="compositionally biased region" description="Basic and acidic residues" evidence="1">
    <location>
        <begin position="46"/>
        <end position="56"/>
    </location>
</feature>
<accession>A0A418Q4K1</accession>
<keyword evidence="3" id="KW-1185">Reference proteome</keyword>
<reference evidence="2 3" key="1">
    <citation type="submission" date="2018-09" db="EMBL/GenBank/DDBJ databases">
        <title>Optimization and identification of Corynebacterium falsenii FN1-14 from fish paste.</title>
        <authorList>
            <person name="Daroonpunt R."/>
            <person name="Tanasupawat S."/>
        </authorList>
    </citation>
    <scope>NUCLEOTIDE SEQUENCE [LARGE SCALE GENOMIC DNA]</scope>
    <source>
        <strain evidence="2 3">FN1-14</strain>
    </source>
</reference>
<dbReference type="Proteomes" id="UP000285278">
    <property type="component" value="Unassembled WGS sequence"/>
</dbReference>
<evidence type="ECO:0000313" key="3">
    <source>
        <dbReference type="Proteomes" id="UP000285278"/>
    </source>
</evidence>
<dbReference type="GO" id="GO:0016020">
    <property type="term" value="C:membrane"/>
    <property type="evidence" value="ECO:0007669"/>
    <property type="project" value="InterPro"/>
</dbReference>
<organism evidence="2 3">
    <name type="scientific">Corynebacterium falsenii</name>
    <dbReference type="NCBI Taxonomy" id="108486"/>
    <lineage>
        <taxon>Bacteria</taxon>
        <taxon>Bacillati</taxon>
        <taxon>Actinomycetota</taxon>
        <taxon>Actinomycetes</taxon>
        <taxon>Mycobacteriales</taxon>
        <taxon>Corynebacteriaceae</taxon>
        <taxon>Corynebacterium</taxon>
    </lineage>
</organism>
<comment type="caution">
    <text evidence="2">The sequence shown here is derived from an EMBL/GenBank/DDBJ whole genome shotgun (WGS) entry which is preliminary data.</text>
</comment>
<sequence length="305" mass="30896">MSKAKVIAGLGFGIAIGTAFGFYGLAPNVEGGPSGSSAEVQTQLTEAKKQRDEAEGQAKAADNVLTSVADVAVRNRLDGASVAVFVTSDAEPKAVDSVRSLIKDAGGTVTGTAKLTDKMLNPDSGDNLKSIAANSLPSGAKLSEKNLNPGMHTGQVLGAALQDGDKAASESDRAVVLRALTKDGYLQEEGDAPAPADLAVVITGDSSGDAGNGNYSTQFLADFAAGLDSRMGGVVFAGQQGSAEPQGALGMVRVSGEYKEEVSTVDNVDSEAGRITVIRALQQQKDKKAGHYGAAANAAAPGIDK</sequence>
<feature type="compositionally biased region" description="Polar residues" evidence="1">
    <location>
        <begin position="35"/>
        <end position="45"/>
    </location>
</feature>
<name>A0A418Q4K1_9CORY</name>
<proteinExistence type="predicted"/>